<dbReference type="AlphaFoldDB" id="W6ZXW9"/>
<proteinExistence type="predicted"/>
<keyword evidence="2" id="KW-1133">Transmembrane helix</keyword>
<feature type="compositionally biased region" description="Polar residues" evidence="1">
    <location>
        <begin position="349"/>
        <end position="369"/>
    </location>
</feature>
<keyword evidence="2" id="KW-0812">Transmembrane</keyword>
<keyword evidence="2" id="KW-0472">Membrane</keyword>
<accession>W6ZXW9</accession>
<gene>
    <name evidence="3" type="ORF">C922_05512</name>
</gene>
<sequence>MCELNTSKKYCYPQLSKKGVSRWQGLDKWLNSTLLDNKSSEWANRFSPEVDTEIKDMNGQVMSWGDIIHRIMDQIKRNIVAHQTGSRRTKLWTPAEWYKILAEPSEDTLEWDKNEQTRKVLIVIVCLITGLTDITKSSGERYPGREQICAKVDEGLAVYEHQWNNWEGERGPSTGVDTQQCTHGKASEECEGASLGLILTVYEALTAVCSKCGPYQINKWMKSSGRVEGSRPSLYCKLKGDVLECDKTTTSPPDVSALWFSRDTVGVKNKDEVLSPPMTSPHSTPPGSSQPPIVTVARSVQSDEVEAMSPGAIGTEKVLQRLQPEKNREKEAEALQTSQEAAEAGGSQSGSQRPPAQLSANESHESGTGTPERPRPIGLGSEQEEDSGVYNAQSNGSKGNLKDTAVAEDTSQGLKSSVGSIVGGIFGVLILGIAAGYGIFRVCGPQRHRDRGKGAFRRGDKMNYGVGNGSGGNRINISVLHVPA</sequence>
<dbReference type="Proteomes" id="UP000030640">
    <property type="component" value="Unassembled WGS sequence"/>
</dbReference>
<dbReference type="GeneID" id="20040786"/>
<evidence type="ECO:0000256" key="2">
    <source>
        <dbReference type="SAM" id="Phobius"/>
    </source>
</evidence>
<dbReference type="VEuPathDB" id="PlasmoDB:C922_05512"/>
<feature type="region of interest" description="Disordered" evidence="1">
    <location>
        <begin position="271"/>
        <end position="293"/>
    </location>
</feature>
<name>W6ZXW9_9APIC</name>
<evidence type="ECO:0000313" key="3">
    <source>
        <dbReference type="EMBL" id="EUD64110.1"/>
    </source>
</evidence>
<feature type="region of interest" description="Disordered" evidence="1">
    <location>
        <begin position="300"/>
        <end position="319"/>
    </location>
</feature>
<reference evidence="3 4" key="1">
    <citation type="submission" date="2013-02" db="EMBL/GenBank/DDBJ databases">
        <title>The Genome Sequence of Plasmodium inui San Antonio 1.</title>
        <authorList>
            <consortium name="The Broad Institute Genome Sequencing Platform"/>
            <consortium name="The Broad Institute Genome Sequencing Center for Infectious Disease"/>
            <person name="Neafsey D."/>
            <person name="Cheeseman I."/>
            <person name="Volkman S."/>
            <person name="Adams J."/>
            <person name="Walker B."/>
            <person name="Young S.K."/>
            <person name="Zeng Q."/>
            <person name="Gargeya S."/>
            <person name="Fitzgerald M."/>
            <person name="Haas B."/>
            <person name="Abouelleil A."/>
            <person name="Alvarado L."/>
            <person name="Arachchi H.M."/>
            <person name="Berlin A.M."/>
            <person name="Chapman S.B."/>
            <person name="Dewar J."/>
            <person name="Goldberg J."/>
            <person name="Griggs A."/>
            <person name="Gujja S."/>
            <person name="Hansen M."/>
            <person name="Howarth C."/>
            <person name="Imamovic A."/>
            <person name="Larimer J."/>
            <person name="McCowan C."/>
            <person name="Murphy C."/>
            <person name="Neiman D."/>
            <person name="Pearson M."/>
            <person name="Priest M."/>
            <person name="Roberts A."/>
            <person name="Saif S."/>
            <person name="Shea T."/>
            <person name="Sisk P."/>
            <person name="Sykes S."/>
            <person name="Wortman J."/>
            <person name="Nusbaum C."/>
            <person name="Birren B."/>
        </authorList>
    </citation>
    <scope>NUCLEOTIDE SEQUENCE [LARGE SCALE GENOMIC DNA]</scope>
    <source>
        <strain evidence="3 4">San Antonio 1</strain>
    </source>
</reference>
<organism evidence="3 4">
    <name type="scientific">Plasmodium inui San Antonio 1</name>
    <dbReference type="NCBI Taxonomy" id="1237626"/>
    <lineage>
        <taxon>Eukaryota</taxon>
        <taxon>Sar</taxon>
        <taxon>Alveolata</taxon>
        <taxon>Apicomplexa</taxon>
        <taxon>Aconoidasida</taxon>
        <taxon>Haemosporida</taxon>
        <taxon>Plasmodiidae</taxon>
        <taxon>Plasmodium</taxon>
        <taxon>Plasmodium (Plasmodium)</taxon>
    </lineage>
</organism>
<keyword evidence="4" id="KW-1185">Reference proteome</keyword>
<dbReference type="EMBL" id="KI965544">
    <property type="protein sequence ID" value="EUD64110.1"/>
    <property type="molecule type" value="Genomic_DNA"/>
</dbReference>
<feature type="transmembrane region" description="Helical" evidence="2">
    <location>
        <begin position="421"/>
        <end position="443"/>
    </location>
</feature>
<feature type="compositionally biased region" description="Low complexity" evidence="1">
    <location>
        <begin position="275"/>
        <end position="292"/>
    </location>
</feature>
<evidence type="ECO:0000256" key="1">
    <source>
        <dbReference type="SAM" id="MobiDB-lite"/>
    </source>
</evidence>
<dbReference type="RefSeq" id="XP_008819305.1">
    <property type="nucleotide sequence ID" value="XM_008821083.1"/>
</dbReference>
<protein>
    <submittedName>
        <fullName evidence="3">Uncharacterized protein</fullName>
    </submittedName>
</protein>
<feature type="region of interest" description="Disordered" evidence="1">
    <location>
        <begin position="326"/>
        <end position="404"/>
    </location>
</feature>
<evidence type="ECO:0000313" key="4">
    <source>
        <dbReference type="Proteomes" id="UP000030640"/>
    </source>
</evidence>